<keyword evidence="1" id="KW-0732">Signal</keyword>
<evidence type="ECO:0000313" key="2">
    <source>
        <dbReference type="EMBL" id="WAR14482.1"/>
    </source>
</evidence>
<dbReference type="Proteomes" id="UP001164746">
    <property type="component" value="Chromosome 9"/>
</dbReference>
<feature type="signal peptide" evidence="1">
    <location>
        <begin position="1"/>
        <end position="21"/>
    </location>
</feature>
<sequence>MAVLGNIWIFVFLILIGKICSGLHRPSVSANMTVTLRASPASRRTLREQYRKRMDTMAGYIRSVPATVLTHEHPVVHTHTVGGVGTVAAHTHQHGEAGTVAAHIHQHGGAGTVAAHTHQHSGAGTVAAHIHQHGGAGTVAAHTLQHRNLLHDPRPAKENIQTVPLPHAFSQTRRLVPRQRINLFPPLVAAPRMFTRQHLQEALGTFAVTPIPVVKTNPMPLVSPASANDRMQNFLKILQDRKSVLSNEKDAKTVKQHLFEINAFNTERHLNGNSKIDKQVTYIEQIGDPIVKREVFKIYVKDLVEKSGFLTGSNVQTSEIESLKALVNKIEDITSRVEHSIEPLQSRIIQDTPVNSPLVSGNADVFGHSSVHVGNTLKPHVQGPVSEGILLADNILLSEHTIQAPRNNRDAVREKLTQTLSDIRSLLDNTRARGRAAAQVNPVSAELSSLVGKSIFGDRNVDLTIFGDVLIKPTTQAPSVIQQTTTRELTAIAIQAEVMGGTSSYWTHLRSGLADLLCSFCQKQGRQDCIKIYCSNVVEKATPSPLVTIAR</sequence>
<protein>
    <submittedName>
        <fullName evidence="2">Uncharacterized protein</fullName>
    </submittedName>
</protein>
<gene>
    <name evidence="2" type="ORF">MAR_004587</name>
</gene>
<reference evidence="2" key="1">
    <citation type="submission" date="2022-11" db="EMBL/GenBank/DDBJ databases">
        <title>Centuries of genome instability and evolution in soft-shell clam transmissible cancer (bioRxiv).</title>
        <authorList>
            <person name="Hart S.F.M."/>
            <person name="Yonemitsu M.A."/>
            <person name="Giersch R.M."/>
            <person name="Beal B.F."/>
            <person name="Arriagada G."/>
            <person name="Davis B.W."/>
            <person name="Ostrander E.A."/>
            <person name="Goff S.P."/>
            <person name="Metzger M.J."/>
        </authorList>
    </citation>
    <scope>NUCLEOTIDE SEQUENCE</scope>
    <source>
        <strain evidence="2">MELC-2E11</strain>
        <tissue evidence="2">Siphon/mantle</tissue>
    </source>
</reference>
<keyword evidence="3" id="KW-1185">Reference proteome</keyword>
<dbReference type="EMBL" id="CP111020">
    <property type="protein sequence ID" value="WAR14482.1"/>
    <property type="molecule type" value="Genomic_DNA"/>
</dbReference>
<feature type="chain" id="PRO_5045071974" evidence="1">
    <location>
        <begin position="22"/>
        <end position="551"/>
    </location>
</feature>
<accession>A0ABY7EX06</accession>
<organism evidence="2 3">
    <name type="scientific">Mya arenaria</name>
    <name type="common">Soft-shell clam</name>
    <dbReference type="NCBI Taxonomy" id="6604"/>
    <lineage>
        <taxon>Eukaryota</taxon>
        <taxon>Metazoa</taxon>
        <taxon>Spiralia</taxon>
        <taxon>Lophotrochozoa</taxon>
        <taxon>Mollusca</taxon>
        <taxon>Bivalvia</taxon>
        <taxon>Autobranchia</taxon>
        <taxon>Heteroconchia</taxon>
        <taxon>Euheterodonta</taxon>
        <taxon>Imparidentia</taxon>
        <taxon>Neoheterodontei</taxon>
        <taxon>Myida</taxon>
        <taxon>Myoidea</taxon>
        <taxon>Myidae</taxon>
        <taxon>Mya</taxon>
    </lineage>
</organism>
<evidence type="ECO:0000313" key="3">
    <source>
        <dbReference type="Proteomes" id="UP001164746"/>
    </source>
</evidence>
<proteinExistence type="predicted"/>
<name>A0ABY7EX06_MYAAR</name>
<evidence type="ECO:0000256" key="1">
    <source>
        <dbReference type="SAM" id="SignalP"/>
    </source>
</evidence>